<keyword evidence="2 3" id="KW-0378">Hydrolase</keyword>
<evidence type="ECO:0000313" key="4">
    <source>
        <dbReference type="Proteomes" id="UP001162030"/>
    </source>
</evidence>
<dbReference type="NCBIfam" id="TIGR00079">
    <property type="entry name" value="pept_deformyl"/>
    <property type="match status" value="1"/>
</dbReference>
<comment type="similarity">
    <text evidence="1 2">Belongs to the polypeptide deformylase family.</text>
</comment>
<feature type="binding site" evidence="2">
    <location>
        <position position="133"/>
    </location>
    <ligand>
        <name>Fe cation</name>
        <dbReference type="ChEBI" id="CHEBI:24875"/>
    </ligand>
</feature>
<keyword evidence="2" id="KW-0479">Metal-binding</keyword>
<dbReference type="Gene3D" id="3.90.45.10">
    <property type="entry name" value="Peptide deformylase"/>
    <property type="match status" value="1"/>
</dbReference>
<organism evidence="3 4">
    <name type="scientific">Methylocaldum szegediense</name>
    <dbReference type="NCBI Taxonomy" id="73780"/>
    <lineage>
        <taxon>Bacteria</taxon>
        <taxon>Pseudomonadati</taxon>
        <taxon>Pseudomonadota</taxon>
        <taxon>Gammaproteobacteria</taxon>
        <taxon>Methylococcales</taxon>
        <taxon>Methylococcaceae</taxon>
        <taxon>Methylocaldum</taxon>
    </lineage>
</organism>
<keyword evidence="4" id="KW-1185">Reference proteome</keyword>
<dbReference type="InterPro" id="IPR023635">
    <property type="entry name" value="Peptide_deformylase"/>
</dbReference>
<sequence length="179" mass="20024">MAILTILEFPDDRLRKKAAPVAEVDESIKRLVDDMFETMYAAPGVGLAATQVNVQKRIVVIDVSEEKNNPVCLINPEIVEKSGSEEMDEGCLSVPGVFEKVTRAETVKVRALDRNGDAFELEADGLLAVCIQHEIDHLDGKLFVDYLSPLKRQLIRKKLKKEQRQRASQQPQKKARAAV</sequence>
<dbReference type="HAMAP" id="MF_00163">
    <property type="entry name" value="Pep_deformylase"/>
    <property type="match status" value="1"/>
</dbReference>
<dbReference type="PIRSF" id="PIRSF004749">
    <property type="entry name" value="Pep_def"/>
    <property type="match status" value="1"/>
</dbReference>
<feature type="active site" evidence="2">
    <location>
        <position position="134"/>
    </location>
</feature>
<proteinExistence type="inferred from homology"/>
<dbReference type="PANTHER" id="PTHR10458">
    <property type="entry name" value="PEPTIDE DEFORMYLASE"/>
    <property type="match status" value="1"/>
</dbReference>
<feature type="binding site" evidence="2">
    <location>
        <position position="137"/>
    </location>
    <ligand>
        <name>Fe cation</name>
        <dbReference type="ChEBI" id="CHEBI:24875"/>
    </ligand>
</feature>
<comment type="cofactor">
    <cofactor evidence="2">
        <name>Fe(2+)</name>
        <dbReference type="ChEBI" id="CHEBI:29033"/>
    </cofactor>
    <text evidence="2">Binds 1 Fe(2+) ion.</text>
</comment>
<evidence type="ECO:0000256" key="1">
    <source>
        <dbReference type="ARBA" id="ARBA00010759"/>
    </source>
</evidence>
<keyword evidence="2" id="KW-0648">Protein biosynthesis</keyword>
<dbReference type="SUPFAM" id="SSF56420">
    <property type="entry name" value="Peptide deformylase"/>
    <property type="match status" value="1"/>
</dbReference>
<dbReference type="CDD" id="cd00487">
    <property type="entry name" value="Pep_deformylase"/>
    <property type="match status" value="1"/>
</dbReference>
<accession>A0ABM9I0I6</accession>
<comment type="catalytic activity">
    <reaction evidence="2">
        <text>N-terminal N-formyl-L-methionyl-[peptide] + H2O = N-terminal L-methionyl-[peptide] + formate</text>
        <dbReference type="Rhea" id="RHEA:24420"/>
        <dbReference type="Rhea" id="RHEA-COMP:10639"/>
        <dbReference type="Rhea" id="RHEA-COMP:10640"/>
        <dbReference type="ChEBI" id="CHEBI:15377"/>
        <dbReference type="ChEBI" id="CHEBI:15740"/>
        <dbReference type="ChEBI" id="CHEBI:49298"/>
        <dbReference type="ChEBI" id="CHEBI:64731"/>
        <dbReference type="EC" id="3.5.1.88"/>
    </reaction>
</comment>
<keyword evidence="2" id="KW-0408">Iron</keyword>
<dbReference type="NCBIfam" id="NF001159">
    <property type="entry name" value="PRK00150.1-3"/>
    <property type="match status" value="1"/>
</dbReference>
<gene>
    <name evidence="2 3" type="primary">def</name>
    <name evidence="3" type="ORF">MSZNOR_1718</name>
</gene>
<reference evidence="3 4" key="1">
    <citation type="submission" date="2023-03" db="EMBL/GenBank/DDBJ databases">
        <authorList>
            <person name="Pearce D."/>
        </authorList>
    </citation>
    <scope>NUCLEOTIDE SEQUENCE [LARGE SCALE GENOMIC DNA]</scope>
    <source>
        <strain evidence="3">Msz</strain>
    </source>
</reference>
<dbReference type="EC" id="3.5.1.88" evidence="2"/>
<dbReference type="PRINTS" id="PR01576">
    <property type="entry name" value="PDEFORMYLASE"/>
</dbReference>
<dbReference type="GO" id="GO:0042586">
    <property type="term" value="F:peptide deformylase activity"/>
    <property type="evidence" value="ECO:0007669"/>
    <property type="project" value="UniProtKB-EC"/>
</dbReference>
<feature type="binding site" evidence="2">
    <location>
        <position position="91"/>
    </location>
    <ligand>
        <name>Fe cation</name>
        <dbReference type="ChEBI" id="CHEBI:24875"/>
    </ligand>
</feature>
<dbReference type="PANTHER" id="PTHR10458:SF22">
    <property type="entry name" value="PEPTIDE DEFORMYLASE"/>
    <property type="match status" value="1"/>
</dbReference>
<dbReference type="EMBL" id="OX458333">
    <property type="protein sequence ID" value="CAI8807865.1"/>
    <property type="molecule type" value="Genomic_DNA"/>
</dbReference>
<evidence type="ECO:0000313" key="3">
    <source>
        <dbReference type="EMBL" id="CAI8807865.1"/>
    </source>
</evidence>
<dbReference type="RefSeq" id="WP_026610185.1">
    <property type="nucleotide sequence ID" value="NZ_OX458333.1"/>
</dbReference>
<dbReference type="Pfam" id="PF01327">
    <property type="entry name" value="Pep_deformylase"/>
    <property type="match status" value="1"/>
</dbReference>
<dbReference type="Proteomes" id="UP001162030">
    <property type="component" value="Chromosome"/>
</dbReference>
<evidence type="ECO:0000256" key="2">
    <source>
        <dbReference type="HAMAP-Rule" id="MF_00163"/>
    </source>
</evidence>
<comment type="function">
    <text evidence="2">Removes the formyl group from the N-terminal Met of newly synthesized proteins. Requires at least a dipeptide for an efficient rate of reaction. N-terminal L-methionine is a prerequisite for activity but the enzyme has broad specificity at other positions.</text>
</comment>
<dbReference type="InterPro" id="IPR036821">
    <property type="entry name" value="Peptide_deformylase_sf"/>
</dbReference>
<protein>
    <recommendedName>
        <fullName evidence="2">Peptide deformylase</fullName>
        <shortName evidence="2">PDF</shortName>
        <ecNumber evidence="2">3.5.1.88</ecNumber>
    </recommendedName>
    <alternativeName>
        <fullName evidence="2">Polypeptide deformylase</fullName>
    </alternativeName>
</protein>
<name>A0ABM9I0I6_9GAMM</name>